<dbReference type="RefSeq" id="XP_041231741.1">
    <property type="nucleotide sequence ID" value="XM_041373487.1"/>
</dbReference>
<dbReference type="AlphaFoldDB" id="A0AAD4EHI3"/>
<accession>A0AAD4EHI3</accession>
<evidence type="ECO:0000313" key="1">
    <source>
        <dbReference type="EMBL" id="KAG1906166.1"/>
    </source>
</evidence>
<keyword evidence="2" id="KW-1185">Reference proteome</keyword>
<dbReference type="EMBL" id="JABBWK010000005">
    <property type="protein sequence ID" value="KAG1906166.1"/>
    <property type="molecule type" value="Genomic_DNA"/>
</dbReference>
<protein>
    <submittedName>
        <fullName evidence="1">Uncharacterized protein</fullName>
    </submittedName>
</protein>
<dbReference type="GeneID" id="64667785"/>
<proteinExistence type="predicted"/>
<name>A0AAD4EHI3_9AGAM</name>
<feature type="non-terminal residue" evidence="1">
    <location>
        <position position="1"/>
    </location>
</feature>
<gene>
    <name evidence="1" type="ORF">F5891DRAFT_902629</name>
</gene>
<dbReference type="Proteomes" id="UP001195769">
    <property type="component" value="Unassembled WGS sequence"/>
</dbReference>
<organism evidence="1 2">
    <name type="scientific">Suillus fuscotomentosus</name>
    <dbReference type="NCBI Taxonomy" id="1912939"/>
    <lineage>
        <taxon>Eukaryota</taxon>
        <taxon>Fungi</taxon>
        <taxon>Dikarya</taxon>
        <taxon>Basidiomycota</taxon>
        <taxon>Agaricomycotina</taxon>
        <taxon>Agaricomycetes</taxon>
        <taxon>Agaricomycetidae</taxon>
        <taxon>Boletales</taxon>
        <taxon>Suillineae</taxon>
        <taxon>Suillaceae</taxon>
        <taxon>Suillus</taxon>
    </lineage>
</organism>
<feature type="non-terminal residue" evidence="1">
    <location>
        <position position="91"/>
    </location>
</feature>
<evidence type="ECO:0000313" key="2">
    <source>
        <dbReference type="Proteomes" id="UP001195769"/>
    </source>
</evidence>
<sequence length="91" mass="10139">GNHAPAVCIVCLGTHGHKFIECVAEHLWNNKFPASSMCSGKSLLVWNSDKTLCVDWQRSRGCNSRHHDEHHVCSRCLARSHGAQSCAWAQK</sequence>
<comment type="caution">
    <text evidence="1">The sequence shown here is derived from an EMBL/GenBank/DDBJ whole genome shotgun (WGS) entry which is preliminary data.</text>
</comment>
<reference evidence="1" key="1">
    <citation type="journal article" date="2020" name="New Phytol.">
        <title>Comparative genomics reveals dynamic genome evolution in host specialist ectomycorrhizal fungi.</title>
        <authorList>
            <person name="Lofgren L.A."/>
            <person name="Nguyen N.H."/>
            <person name="Vilgalys R."/>
            <person name="Ruytinx J."/>
            <person name="Liao H.L."/>
            <person name="Branco S."/>
            <person name="Kuo A."/>
            <person name="LaButti K."/>
            <person name="Lipzen A."/>
            <person name="Andreopoulos W."/>
            <person name="Pangilinan J."/>
            <person name="Riley R."/>
            <person name="Hundley H."/>
            <person name="Na H."/>
            <person name="Barry K."/>
            <person name="Grigoriev I.V."/>
            <person name="Stajich J.E."/>
            <person name="Kennedy P.G."/>
        </authorList>
    </citation>
    <scope>NUCLEOTIDE SEQUENCE</scope>
    <source>
        <strain evidence="1">FC203</strain>
    </source>
</reference>